<name>A0A2W1EDJ9_9PLEO</name>
<dbReference type="RefSeq" id="XP_065960263.1">
    <property type="nucleotide sequence ID" value="XM_066109341.1"/>
</dbReference>
<protein>
    <submittedName>
        <fullName evidence="1">Tymo-45kd-70kd domain containing protein</fullName>
    </submittedName>
</protein>
<organism evidence="1 2">
    <name type="scientific">Pyrenophora tritici-repentis</name>
    <dbReference type="NCBI Taxonomy" id="45151"/>
    <lineage>
        <taxon>Eukaryota</taxon>
        <taxon>Fungi</taxon>
        <taxon>Dikarya</taxon>
        <taxon>Ascomycota</taxon>
        <taxon>Pezizomycotina</taxon>
        <taxon>Dothideomycetes</taxon>
        <taxon>Pleosporomycetidae</taxon>
        <taxon>Pleosporales</taxon>
        <taxon>Pleosporineae</taxon>
        <taxon>Pleosporaceae</taxon>
        <taxon>Pyrenophora</taxon>
    </lineage>
</organism>
<dbReference type="AlphaFoldDB" id="A0A2W1EDJ9"/>
<dbReference type="KEGG" id="ptrr:90957692"/>
<gene>
    <name evidence="1" type="ORF">PtrM4_137480</name>
</gene>
<dbReference type="Proteomes" id="UP000245464">
    <property type="component" value="Chromosome 8"/>
</dbReference>
<dbReference type="EMBL" id="NQIK02000008">
    <property type="protein sequence ID" value="KAF7567157.1"/>
    <property type="molecule type" value="Genomic_DNA"/>
</dbReference>
<evidence type="ECO:0000313" key="1">
    <source>
        <dbReference type="EMBL" id="KAF7567157.1"/>
    </source>
</evidence>
<proteinExistence type="predicted"/>
<sequence>MTPSDKMPLTSDNVVKLDRLTIRYKLTSAAHLLYEPDCLSHFGPYLKHLVIANAYRGNWNQFFQSLEKIHPESLSIVV</sequence>
<accession>A0A2W1EDJ9</accession>
<evidence type="ECO:0000313" key="2">
    <source>
        <dbReference type="Proteomes" id="UP000245464"/>
    </source>
</evidence>
<comment type="caution">
    <text evidence="1">The sequence shown here is derived from an EMBL/GenBank/DDBJ whole genome shotgun (WGS) entry which is preliminary data.</text>
</comment>
<dbReference type="GeneID" id="90957692"/>
<reference evidence="1 2" key="1">
    <citation type="journal article" date="2018" name="BMC Genomics">
        <title>Comparative genomics of the wheat fungal pathogen Pyrenophora tritici-repentis reveals chromosomal variations and genome plasticity.</title>
        <authorList>
            <person name="Moolhuijzen P."/>
            <person name="See P.T."/>
            <person name="Hane J.K."/>
            <person name="Shi G."/>
            <person name="Liu Z."/>
            <person name="Oliver R.P."/>
            <person name="Moffat C.S."/>
        </authorList>
    </citation>
    <scope>NUCLEOTIDE SEQUENCE [LARGE SCALE GENOMIC DNA]</scope>
    <source>
        <strain evidence="1">M4</strain>
    </source>
</reference>